<dbReference type="Proteomes" id="UP000003781">
    <property type="component" value="Unassembled WGS sequence"/>
</dbReference>
<dbReference type="EMBL" id="AAXW01000015">
    <property type="protein sequence ID" value="EAZ91237.1"/>
    <property type="molecule type" value="Genomic_DNA"/>
</dbReference>
<keyword evidence="2" id="KW-1185">Reference proteome</keyword>
<organism evidence="1 2">
    <name type="scientific">Crocosphaera chwakensis CCY0110</name>
    <dbReference type="NCBI Taxonomy" id="391612"/>
    <lineage>
        <taxon>Bacteria</taxon>
        <taxon>Bacillati</taxon>
        <taxon>Cyanobacteriota</taxon>
        <taxon>Cyanophyceae</taxon>
        <taxon>Oscillatoriophycideae</taxon>
        <taxon>Chroococcales</taxon>
        <taxon>Aphanothecaceae</taxon>
        <taxon>Crocosphaera</taxon>
        <taxon>Crocosphaera chwakensis</taxon>
    </lineage>
</organism>
<accession>A3IQG2</accession>
<evidence type="ECO:0000313" key="1">
    <source>
        <dbReference type="EMBL" id="EAZ91237.1"/>
    </source>
</evidence>
<protein>
    <submittedName>
        <fullName evidence="1">Uncharacterized protein</fullName>
    </submittedName>
</protein>
<proteinExistence type="predicted"/>
<dbReference type="AlphaFoldDB" id="A3IQG2"/>
<evidence type="ECO:0000313" key="2">
    <source>
        <dbReference type="Proteomes" id="UP000003781"/>
    </source>
</evidence>
<sequence>MQQYGLTNTKSALDSIVSGVGAGSREKKRYSTKISGFGINSKTKKINSQAFRIKIEKPPNLMPGSITK</sequence>
<reference evidence="1 2" key="1">
    <citation type="submission" date="2007-03" db="EMBL/GenBank/DDBJ databases">
        <authorList>
            <person name="Stal L."/>
            <person name="Ferriera S."/>
            <person name="Johnson J."/>
            <person name="Kravitz S."/>
            <person name="Beeson K."/>
            <person name="Sutton G."/>
            <person name="Rogers Y.-H."/>
            <person name="Friedman R."/>
            <person name="Frazier M."/>
            <person name="Venter J.C."/>
        </authorList>
    </citation>
    <scope>NUCLEOTIDE SEQUENCE [LARGE SCALE GENOMIC DNA]</scope>
    <source>
        <strain evidence="1 2">CCY0110</strain>
    </source>
</reference>
<name>A3IQG2_9CHRO</name>
<gene>
    <name evidence="1" type="ORF">CY0110_11457</name>
</gene>
<comment type="caution">
    <text evidence="1">The sequence shown here is derived from an EMBL/GenBank/DDBJ whole genome shotgun (WGS) entry which is preliminary data.</text>
</comment>